<reference evidence="3 4" key="1">
    <citation type="journal article" date="2016" name="Nat. Commun.">
        <title>Thousands of microbial genomes shed light on interconnected biogeochemical processes in an aquifer system.</title>
        <authorList>
            <person name="Anantharaman K."/>
            <person name="Brown C.T."/>
            <person name="Hug L.A."/>
            <person name="Sharon I."/>
            <person name="Castelle C.J."/>
            <person name="Probst A.J."/>
            <person name="Thomas B.C."/>
            <person name="Singh A."/>
            <person name="Wilkins M.J."/>
            <person name="Karaoz U."/>
            <person name="Brodie E.L."/>
            <person name="Williams K.H."/>
            <person name="Hubbard S.S."/>
            <person name="Banfield J.F."/>
        </authorList>
    </citation>
    <scope>NUCLEOTIDE SEQUENCE [LARGE SCALE GENOMIC DNA]</scope>
</reference>
<keyword evidence="1" id="KW-0175">Coiled coil</keyword>
<dbReference type="Proteomes" id="UP000178515">
    <property type="component" value="Unassembled WGS sequence"/>
</dbReference>
<dbReference type="EMBL" id="MHIX01000040">
    <property type="protein sequence ID" value="OGY58587.1"/>
    <property type="molecule type" value="Genomic_DNA"/>
</dbReference>
<gene>
    <name evidence="3" type="ORF">A3F24_02680</name>
</gene>
<dbReference type="Gene3D" id="1.10.8.730">
    <property type="match status" value="1"/>
</dbReference>
<evidence type="ECO:0000313" key="3">
    <source>
        <dbReference type="EMBL" id="OGY58587.1"/>
    </source>
</evidence>
<dbReference type="PANTHER" id="PTHR30121">
    <property type="entry name" value="UNCHARACTERIZED PROTEIN YJGR-RELATED"/>
    <property type="match status" value="1"/>
</dbReference>
<name>A0A1G1Z4H2_9BACT</name>
<dbReference type="InterPro" id="IPR051162">
    <property type="entry name" value="T4SS_component"/>
</dbReference>
<evidence type="ECO:0000313" key="4">
    <source>
        <dbReference type="Proteomes" id="UP000178515"/>
    </source>
</evidence>
<sequence>MASDEEDRVNLQDFVAPAAAEITSHHLKLGDKLGRSFFVFNYPRYLTTGWFTPVLNLSELLDISLFINPVDTTIALRNLRRKSTQLQAQISEIQEKGLIRDPMLETALQDVEALRDSLQQSTEKLFNVSAYFTVYADTEKELNRLESELTSLLENRLVYIKPAHFQQLDGFRSTIPLGSDHLNIHAPLNSGPLSSFFPFASPELTSDEGVLYGVNRHNNTLIIFDRFSLENANTVVFAKAGSGKSYAAKLEILRSLMLGTDIIIIDPENEYLALAEAVGGSVFKISLDSDSHVNPLDIPIIPEDEEPNEVLKSHIVNLTGLIKLMLGKMTPAEEAVLDRALTETYASRGITPDKDFKDAKAPLLEDLETVLKNMDGGKGLAERLHKYTKGSYAGFTNSATNIQVRNRLIVFSIRDLEKGLRPIAMYIILNYIWNIIRAELKKRILVIDEGWWMMQYEDSASFLLGLAKRARKYYLGITTITQDVEDFLASPYGRPIITNSSLQLLLKQSPAATEAIQKAFNLTEVEKNYLLEADIGQGLFFAGLKQAAIQIVGSYFEDKLITTNPEQILQQKKGLQDSSEPL</sequence>
<dbReference type="AlphaFoldDB" id="A0A1G1Z4H2"/>
<protein>
    <submittedName>
        <fullName evidence="3">Conjugal transfer protein TraC</fullName>
    </submittedName>
</protein>
<evidence type="ECO:0000256" key="1">
    <source>
        <dbReference type="SAM" id="Coils"/>
    </source>
</evidence>
<dbReference type="Gene3D" id="3.40.50.300">
    <property type="entry name" value="P-loop containing nucleotide triphosphate hydrolases"/>
    <property type="match status" value="1"/>
</dbReference>
<dbReference type="NCBIfam" id="NF045971">
    <property type="entry name" value="conju_CD1110"/>
    <property type="match status" value="1"/>
</dbReference>
<comment type="caution">
    <text evidence="3">The sequence shown here is derived from an EMBL/GenBank/DDBJ whole genome shotgun (WGS) entry which is preliminary data.</text>
</comment>
<dbReference type="PANTHER" id="PTHR30121:SF6">
    <property type="entry name" value="SLR6007 PROTEIN"/>
    <property type="match status" value="1"/>
</dbReference>
<proteinExistence type="predicted"/>
<feature type="coiled-coil region" evidence="1">
    <location>
        <begin position="76"/>
        <end position="155"/>
    </location>
</feature>
<feature type="domain" description="TraG P-loop" evidence="2">
    <location>
        <begin position="229"/>
        <end position="532"/>
    </location>
</feature>
<dbReference type="InterPro" id="IPR043964">
    <property type="entry name" value="P-loop_TraG"/>
</dbReference>
<dbReference type="Pfam" id="PF19044">
    <property type="entry name" value="P-loop_TraG"/>
    <property type="match status" value="1"/>
</dbReference>
<evidence type="ECO:0000259" key="2">
    <source>
        <dbReference type="Pfam" id="PF19044"/>
    </source>
</evidence>
<accession>A0A1G1Z4H2</accession>
<dbReference type="SUPFAM" id="SSF52540">
    <property type="entry name" value="P-loop containing nucleoside triphosphate hydrolases"/>
    <property type="match status" value="1"/>
</dbReference>
<dbReference type="STRING" id="1797689.A3F24_02680"/>
<organism evidence="3 4">
    <name type="scientific">Candidatus Colwellbacteria bacterium RIFCSPHIGHO2_12_FULL_44_17</name>
    <dbReference type="NCBI Taxonomy" id="1797689"/>
    <lineage>
        <taxon>Bacteria</taxon>
        <taxon>Candidatus Colwelliibacteriota</taxon>
    </lineage>
</organism>
<dbReference type="InterPro" id="IPR027417">
    <property type="entry name" value="P-loop_NTPase"/>
</dbReference>